<comment type="similarity">
    <text evidence="1 4">Belongs to the bacterial flagellin family.</text>
</comment>
<dbReference type="GO" id="GO:0009288">
    <property type="term" value="C:bacterial-type flagellum"/>
    <property type="evidence" value="ECO:0007669"/>
    <property type="project" value="UniProtKB-SubCell"/>
</dbReference>
<dbReference type="EMBL" id="NDXW01000001">
    <property type="protein sequence ID" value="RDH43567.1"/>
    <property type="molecule type" value="Genomic_DNA"/>
</dbReference>
<dbReference type="InterPro" id="IPR010810">
    <property type="entry name" value="Flagellin_hook_IN_motif"/>
</dbReference>
<keyword evidence="3 4" id="KW-0975">Bacterial flagellum</keyword>
<reference evidence="7 8" key="1">
    <citation type="submission" date="2017-04" db="EMBL/GenBank/DDBJ databases">
        <title>Draft genome sequence of Zooshikella ganghwensis VG4 isolated from Red Sea sediments.</title>
        <authorList>
            <person name="Rehman Z."/>
            <person name="Alam I."/>
            <person name="Kamau A."/>
            <person name="Bajic V."/>
            <person name="Leiknes T."/>
        </authorList>
    </citation>
    <scope>NUCLEOTIDE SEQUENCE [LARGE SCALE GENOMIC DNA]</scope>
    <source>
        <strain evidence="7 8">VG4</strain>
    </source>
</reference>
<evidence type="ECO:0000256" key="3">
    <source>
        <dbReference type="ARBA" id="ARBA00023143"/>
    </source>
</evidence>
<evidence type="ECO:0000256" key="4">
    <source>
        <dbReference type="RuleBase" id="RU362073"/>
    </source>
</evidence>
<dbReference type="GO" id="GO:0005576">
    <property type="term" value="C:extracellular region"/>
    <property type="evidence" value="ECO:0007669"/>
    <property type="project" value="UniProtKB-SubCell"/>
</dbReference>
<dbReference type="InterPro" id="IPR042187">
    <property type="entry name" value="Flagellin_C_sub2"/>
</dbReference>
<dbReference type="Gene3D" id="1.20.1330.10">
    <property type="entry name" value="f41 fragment of flagellin, N-terminal domain"/>
    <property type="match status" value="2"/>
</dbReference>
<organism evidence="7 8">
    <name type="scientific">Zooshikella ganghwensis</name>
    <dbReference type="NCBI Taxonomy" id="202772"/>
    <lineage>
        <taxon>Bacteria</taxon>
        <taxon>Pseudomonadati</taxon>
        <taxon>Pseudomonadota</taxon>
        <taxon>Gammaproteobacteria</taxon>
        <taxon>Oceanospirillales</taxon>
        <taxon>Zooshikellaceae</taxon>
        <taxon>Zooshikella</taxon>
    </lineage>
</organism>
<dbReference type="Gene3D" id="3.30.70.2120">
    <property type="match status" value="2"/>
</dbReference>
<keyword evidence="8" id="KW-1185">Reference proteome</keyword>
<keyword evidence="7" id="KW-0282">Flagellum</keyword>
<dbReference type="RefSeq" id="WP_094786874.1">
    <property type="nucleotide sequence ID" value="NZ_NDXW01000001.1"/>
</dbReference>
<keyword evidence="7" id="KW-0969">Cilium</keyword>
<evidence type="ECO:0000313" key="8">
    <source>
        <dbReference type="Proteomes" id="UP000257039"/>
    </source>
</evidence>
<accession>A0A4P9VMG9</accession>
<comment type="function">
    <text evidence="4">Flagellin is the subunit protein which polymerizes to form the filaments of bacterial flagella.</text>
</comment>
<dbReference type="Proteomes" id="UP000257039">
    <property type="component" value="Unassembled WGS sequence"/>
</dbReference>
<dbReference type="PRINTS" id="PR00207">
    <property type="entry name" value="FLAGELLIN"/>
</dbReference>
<dbReference type="Pfam" id="PF00669">
    <property type="entry name" value="Flagellin_N"/>
    <property type="match status" value="1"/>
</dbReference>
<dbReference type="Gene3D" id="6.10.280.190">
    <property type="match status" value="1"/>
</dbReference>
<evidence type="ECO:0000313" key="7">
    <source>
        <dbReference type="EMBL" id="RDH43567.1"/>
    </source>
</evidence>
<dbReference type="GO" id="GO:0005198">
    <property type="term" value="F:structural molecule activity"/>
    <property type="evidence" value="ECO:0007669"/>
    <property type="project" value="UniProtKB-UniRule"/>
</dbReference>
<dbReference type="PANTHER" id="PTHR42792:SF2">
    <property type="entry name" value="FLAGELLIN"/>
    <property type="match status" value="1"/>
</dbReference>
<evidence type="ECO:0000256" key="2">
    <source>
        <dbReference type="ARBA" id="ARBA00022525"/>
    </source>
</evidence>
<dbReference type="Pfam" id="PF07196">
    <property type="entry name" value="Flagellin_IN"/>
    <property type="match status" value="1"/>
</dbReference>
<name>A0A4P9VMG9_9GAMM</name>
<dbReference type="InterPro" id="IPR001029">
    <property type="entry name" value="Flagellin_N"/>
</dbReference>
<dbReference type="PANTHER" id="PTHR42792">
    <property type="entry name" value="FLAGELLIN"/>
    <property type="match status" value="1"/>
</dbReference>
<sequence length="677" mass="69092">MPQIINTNIASLNAQRNLDRSQSAQDTALQRLSSGLRINSARDDAAGLAISTRFESQIRGTNVAIRNSNDGISLAQTAEGALSSITTNLQRIRDLALQSSNGSNTEIDREALNEEVQQLISEIENVAEKTNFNGKKLLDGSFDNTIFQTGANLGDTIGVSIAKVSTDSLGSALEAGISSNVTGNAQLSAGDLVINGIAVGASSGVDDTSSTALQERSAIAKAAAVNKVSEQTGVIARVDTNSVAGTAYVNTDDKTGQLTVNGVTIDLVTDNALSTEANLQAVVTAINEKSGQTGVVASFDGNANTGISLVAEDGRNVDIFQVSGNASADFGLATGNTTYIGTFTLISQEGSDISLDTTTGNIDNAGFEVGTFSGVNGGAVGNNVTNAALATGDLVINNVAVGPSQSSFDTSSTVDNANSAIAKAAAINEVRDQTGVTATANATVVNGGTITAATEAGNVVINGISISLSYQSTDSVSDIQNTIISAVNTKSGQTGVRAEAFGSTFRLIADDGRNIRVGAFGGTITANSGFTASTTTYSSVSLASAGQFDLSSDTGNIAVAGFQVGTFGGQEVGQLVKDIDITSVEGANEAIVSVDNALQQISKQQAELGAIQNRFLSTINNLSISSENLSAANSRIRDADFAAETAELSRAQVLQQAGISVLAQANARPQQVLALLQ</sequence>
<evidence type="ECO:0000259" key="6">
    <source>
        <dbReference type="Pfam" id="PF00700"/>
    </source>
</evidence>
<keyword evidence="2 4" id="KW-0964">Secreted</keyword>
<comment type="caution">
    <text evidence="7">The sequence shown here is derived from an EMBL/GenBank/DDBJ whole genome shotgun (WGS) entry which is preliminary data.</text>
</comment>
<dbReference type="InterPro" id="IPR001492">
    <property type="entry name" value="Flagellin"/>
</dbReference>
<feature type="domain" description="Flagellin N-terminal" evidence="5">
    <location>
        <begin position="5"/>
        <end position="142"/>
    </location>
</feature>
<gene>
    <name evidence="7" type="ORF">B9G39_08990</name>
</gene>
<comment type="subcellular location">
    <subcellularLocation>
        <location evidence="4">Secreted</location>
    </subcellularLocation>
    <subcellularLocation>
        <location evidence="4">Bacterial flagellum</location>
    </subcellularLocation>
</comment>
<evidence type="ECO:0000256" key="1">
    <source>
        <dbReference type="ARBA" id="ARBA00005709"/>
    </source>
</evidence>
<dbReference type="Gene3D" id="6.10.10.10">
    <property type="entry name" value="Flagellar export chaperone, C-terminal domain"/>
    <property type="match status" value="1"/>
</dbReference>
<evidence type="ECO:0000259" key="5">
    <source>
        <dbReference type="Pfam" id="PF00669"/>
    </source>
</evidence>
<dbReference type="AlphaFoldDB" id="A0A4P9VMG9"/>
<dbReference type="Pfam" id="PF00700">
    <property type="entry name" value="Flagellin_C"/>
    <property type="match status" value="1"/>
</dbReference>
<protein>
    <recommendedName>
        <fullName evidence="4">Flagellin</fullName>
    </recommendedName>
</protein>
<feature type="domain" description="Flagellin C-terminal" evidence="6">
    <location>
        <begin position="593"/>
        <end position="676"/>
    </location>
</feature>
<dbReference type="SUPFAM" id="SSF64518">
    <property type="entry name" value="Phase 1 flagellin"/>
    <property type="match status" value="1"/>
</dbReference>
<proteinExistence type="inferred from homology"/>
<keyword evidence="7" id="KW-0966">Cell projection</keyword>
<dbReference type="InterPro" id="IPR046358">
    <property type="entry name" value="Flagellin_C"/>
</dbReference>